<protein>
    <recommendedName>
        <fullName evidence="6">Thiol peroxidase</fullName>
        <shortName evidence="6">Tpx</shortName>
        <ecNumber evidence="6">1.11.1.24</ecNumber>
    </recommendedName>
    <alternativeName>
        <fullName evidence="6">Peroxiredoxin tpx</fullName>
        <shortName evidence="6">Prx</shortName>
    </alternativeName>
    <alternativeName>
        <fullName evidence="6">Thioredoxin peroxidase</fullName>
    </alternativeName>
    <alternativeName>
        <fullName evidence="6">Thioredoxin-dependent peroxiredoxin</fullName>
    </alternativeName>
</protein>
<dbReference type="Gene3D" id="3.40.30.10">
    <property type="entry name" value="Glutaredoxin"/>
    <property type="match status" value="1"/>
</dbReference>
<keyword evidence="2 6" id="KW-0049">Antioxidant</keyword>
<feature type="disulfide bond" description="Redox-active" evidence="6">
    <location>
        <begin position="60"/>
        <end position="94"/>
    </location>
</feature>
<dbReference type="EC" id="1.11.1.24" evidence="6"/>
<evidence type="ECO:0000256" key="1">
    <source>
        <dbReference type="ARBA" id="ARBA00022559"/>
    </source>
</evidence>
<keyword evidence="3 6" id="KW-0560">Oxidoreductase</keyword>
<comment type="function">
    <text evidence="6">Thiol-specific peroxidase that catalyzes the reduction of hydrogen peroxide and organic hydroperoxides to water and alcohols, respectively. Plays a role in cell protection against oxidative stress by detoxifying peroxides.</text>
</comment>
<dbReference type="InterPro" id="IPR013766">
    <property type="entry name" value="Thioredoxin_domain"/>
</dbReference>
<evidence type="ECO:0000313" key="9">
    <source>
        <dbReference type="Proteomes" id="UP000071641"/>
    </source>
</evidence>
<dbReference type="Proteomes" id="UP000071641">
    <property type="component" value="Unassembled WGS sequence"/>
</dbReference>
<comment type="similarity">
    <text evidence="6">Belongs to the peroxiredoxin family. Tpx subfamily.</text>
</comment>
<dbReference type="PROSITE" id="PS01265">
    <property type="entry name" value="TPX"/>
    <property type="match status" value="1"/>
</dbReference>
<dbReference type="Pfam" id="PF08534">
    <property type="entry name" value="Redoxin"/>
    <property type="match status" value="1"/>
</dbReference>
<dbReference type="OrthoDB" id="9781543at2"/>
<evidence type="ECO:0000256" key="6">
    <source>
        <dbReference type="HAMAP-Rule" id="MF_00269"/>
    </source>
</evidence>
<evidence type="ECO:0000259" key="7">
    <source>
        <dbReference type="PROSITE" id="PS51352"/>
    </source>
</evidence>
<sequence>MSVVTFLGSPVSIAGSLPTAGQIAPGFTLCTVDLSDITLADFKGKKVVLNIFPSIDTPVCATSVRTFNEVAASKENTVVLCISADLPFATKRFCSAENIHNVQTASLFRAPDFAENYGVAISDGPLAGLASRAVIVINEDGIVIHSELVNEITEEPSYETALSIL</sequence>
<evidence type="ECO:0000256" key="5">
    <source>
        <dbReference type="ARBA" id="ARBA00023284"/>
    </source>
</evidence>
<dbReference type="InterPro" id="IPR050455">
    <property type="entry name" value="Tpx_Peroxidase_subfamily"/>
</dbReference>
<dbReference type="EMBL" id="FIZX01000002">
    <property type="protein sequence ID" value="CZF83069.1"/>
    <property type="molecule type" value="Genomic_DNA"/>
</dbReference>
<dbReference type="STRING" id="1796497.GCE9029_03618"/>
<dbReference type="InterPro" id="IPR002065">
    <property type="entry name" value="TPX"/>
</dbReference>
<keyword evidence="4 6" id="KW-1015">Disulfide bond</keyword>
<dbReference type="InterPro" id="IPR013740">
    <property type="entry name" value="Redoxin"/>
</dbReference>
<comment type="catalytic activity">
    <reaction evidence="6">
        <text>a hydroperoxide + [thioredoxin]-dithiol = an alcohol + [thioredoxin]-disulfide + H2O</text>
        <dbReference type="Rhea" id="RHEA:62620"/>
        <dbReference type="Rhea" id="RHEA-COMP:10698"/>
        <dbReference type="Rhea" id="RHEA-COMP:10700"/>
        <dbReference type="ChEBI" id="CHEBI:15377"/>
        <dbReference type="ChEBI" id="CHEBI:29950"/>
        <dbReference type="ChEBI" id="CHEBI:30879"/>
        <dbReference type="ChEBI" id="CHEBI:35924"/>
        <dbReference type="ChEBI" id="CHEBI:50058"/>
        <dbReference type="EC" id="1.11.1.24"/>
    </reaction>
</comment>
<feature type="active site" description="Cysteine sulfenic acid (-SOH) intermediate" evidence="6">
    <location>
        <position position="60"/>
    </location>
</feature>
<dbReference type="RefSeq" id="WP_062665315.1">
    <property type="nucleotide sequence ID" value="NZ_FIZX01000002.1"/>
</dbReference>
<dbReference type="HAMAP" id="MF_00269">
    <property type="entry name" value="Tpx"/>
    <property type="match status" value="1"/>
</dbReference>
<reference evidence="9" key="1">
    <citation type="submission" date="2016-02" db="EMBL/GenBank/DDBJ databases">
        <authorList>
            <person name="Rodrigo-Torres Lidia"/>
            <person name="Arahal R.David."/>
        </authorList>
    </citation>
    <scope>NUCLEOTIDE SEQUENCE [LARGE SCALE GENOMIC DNA]</scope>
    <source>
        <strain evidence="9">CECT 9029</strain>
    </source>
</reference>
<dbReference type="NCBIfam" id="NF001808">
    <property type="entry name" value="PRK00522.1"/>
    <property type="match status" value="1"/>
</dbReference>
<gene>
    <name evidence="8" type="primary">tpx_1</name>
    <name evidence="6" type="synonym">tpx</name>
    <name evidence="8" type="ORF">GCE9029_03618</name>
</gene>
<evidence type="ECO:0000256" key="3">
    <source>
        <dbReference type="ARBA" id="ARBA00023002"/>
    </source>
</evidence>
<keyword evidence="1 6" id="KW-0575">Peroxidase</keyword>
<dbReference type="InterPro" id="IPR036249">
    <property type="entry name" value="Thioredoxin-like_sf"/>
</dbReference>
<dbReference type="GO" id="GO:0008379">
    <property type="term" value="F:thioredoxin peroxidase activity"/>
    <property type="evidence" value="ECO:0007669"/>
    <property type="project" value="UniProtKB-UniRule"/>
</dbReference>
<accession>A0A128F8G4</accession>
<comment type="miscellaneous">
    <text evidence="6">The active site is a conserved redox-active cysteine residue, the peroxidatic cysteine (C(P)), which makes the nucleophilic attack on the peroxide substrate. The peroxide oxidizes the C(P)-SH to cysteine sulfenic acid (C(P)-SOH), which then reacts with another cysteine residue, the resolving cysteine (C(R)), to form a disulfide bridge. The disulfide is subsequently reduced by an appropriate electron donor to complete the catalytic cycle. In this atypical 2-Cys peroxiredoxin, C(R) is present in the same subunit to form an intramolecular disulfide. The disulfide is subsequently reduced by thioredoxin.</text>
</comment>
<dbReference type="InterPro" id="IPR018219">
    <property type="entry name" value="Tpx_CS"/>
</dbReference>
<name>A0A128F8G4_9GAMM</name>
<dbReference type="CDD" id="cd03014">
    <property type="entry name" value="PRX_Atyp2cys"/>
    <property type="match status" value="1"/>
</dbReference>
<dbReference type="PROSITE" id="PS51352">
    <property type="entry name" value="THIOREDOXIN_2"/>
    <property type="match status" value="1"/>
</dbReference>
<keyword evidence="5 6" id="KW-0676">Redox-active center</keyword>
<dbReference type="AlphaFoldDB" id="A0A128F8G4"/>
<keyword evidence="9" id="KW-1185">Reference proteome</keyword>
<evidence type="ECO:0000313" key="8">
    <source>
        <dbReference type="EMBL" id="CZF83069.1"/>
    </source>
</evidence>
<dbReference type="PANTHER" id="PTHR43110:SF1">
    <property type="entry name" value="THIOL PEROXIDASE"/>
    <property type="match status" value="1"/>
</dbReference>
<dbReference type="PANTHER" id="PTHR43110">
    <property type="entry name" value="THIOL PEROXIDASE"/>
    <property type="match status" value="1"/>
</dbReference>
<proteinExistence type="inferred from homology"/>
<evidence type="ECO:0000256" key="4">
    <source>
        <dbReference type="ARBA" id="ARBA00023157"/>
    </source>
</evidence>
<comment type="subunit">
    <text evidence="6">Homodimer.</text>
</comment>
<organism evidence="8 9">
    <name type="scientific">Grimontia celer</name>
    <dbReference type="NCBI Taxonomy" id="1796497"/>
    <lineage>
        <taxon>Bacteria</taxon>
        <taxon>Pseudomonadati</taxon>
        <taxon>Pseudomonadota</taxon>
        <taxon>Gammaproteobacteria</taxon>
        <taxon>Vibrionales</taxon>
        <taxon>Vibrionaceae</taxon>
        <taxon>Grimontia</taxon>
    </lineage>
</organism>
<dbReference type="SUPFAM" id="SSF52833">
    <property type="entry name" value="Thioredoxin-like"/>
    <property type="match status" value="1"/>
</dbReference>
<feature type="domain" description="Thioredoxin" evidence="7">
    <location>
        <begin position="18"/>
        <end position="165"/>
    </location>
</feature>
<evidence type="ECO:0000256" key="2">
    <source>
        <dbReference type="ARBA" id="ARBA00022862"/>
    </source>
</evidence>